<comment type="caution">
    <text evidence="2">The sequence shown here is derived from an EMBL/GenBank/DDBJ whole genome shotgun (WGS) entry which is preliminary data.</text>
</comment>
<protein>
    <submittedName>
        <fullName evidence="2">Uncharacterized protein</fullName>
    </submittedName>
</protein>
<feature type="region of interest" description="Disordered" evidence="1">
    <location>
        <begin position="176"/>
        <end position="226"/>
    </location>
</feature>
<keyword evidence="3" id="KW-1185">Reference proteome</keyword>
<organism evidence="2 3">
    <name type="scientific">Papiliotrema laurentii</name>
    <name type="common">Cryptococcus laurentii</name>
    <dbReference type="NCBI Taxonomy" id="5418"/>
    <lineage>
        <taxon>Eukaryota</taxon>
        <taxon>Fungi</taxon>
        <taxon>Dikarya</taxon>
        <taxon>Basidiomycota</taxon>
        <taxon>Agaricomycotina</taxon>
        <taxon>Tremellomycetes</taxon>
        <taxon>Tremellales</taxon>
        <taxon>Rhynchogastremaceae</taxon>
        <taxon>Papiliotrema</taxon>
    </lineage>
</organism>
<evidence type="ECO:0000256" key="1">
    <source>
        <dbReference type="SAM" id="MobiDB-lite"/>
    </source>
</evidence>
<evidence type="ECO:0000313" key="2">
    <source>
        <dbReference type="EMBL" id="KAK1927053.1"/>
    </source>
</evidence>
<proteinExistence type="predicted"/>
<gene>
    <name evidence="2" type="ORF">DB88DRAFT_543558</name>
</gene>
<dbReference type="AlphaFoldDB" id="A0AAD9L8K0"/>
<feature type="compositionally biased region" description="Polar residues" evidence="1">
    <location>
        <begin position="207"/>
        <end position="226"/>
    </location>
</feature>
<accession>A0AAD9L8K0</accession>
<dbReference type="EMBL" id="JAODAN010000001">
    <property type="protein sequence ID" value="KAK1927053.1"/>
    <property type="molecule type" value="Genomic_DNA"/>
</dbReference>
<feature type="compositionally biased region" description="Low complexity" evidence="1">
    <location>
        <begin position="28"/>
        <end position="42"/>
    </location>
</feature>
<name>A0AAD9L8K0_PAPLA</name>
<reference evidence="2" key="1">
    <citation type="submission" date="2023-02" db="EMBL/GenBank/DDBJ databases">
        <title>Identification and recombinant expression of a fungal hydrolase from Papiliotrema laurentii that hydrolyzes apple cutin and clears colloidal polyester polyurethane.</title>
        <authorList>
            <consortium name="DOE Joint Genome Institute"/>
            <person name="Roman V.A."/>
            <person name="Bojanowski C."/>
            <person name="Crable B.R."/>
            <person name="Wagner D.N."/>
            <person name="Hung C.S."/>
            <person name="Nadeau L.J."/>
            <person name="Schratz L."/>
            <person name="Haridas S."/>
            <person name="Pangilinan J."/>
            <person name="Lipzen A."/>
            <person name="Na H."/>
            <person name="Yan M."/>
            <person name="Ng V."/>
            <person name="Grigoriev I.V."/>
            <person name="Spatafora J.W."/>
            <person name="Barlow D."/>
            <person name="Biffinger J."/>
            <person name="Kelley-Loughnane N."/>
            <person name="Varaljay V.A."/>
            <person name="Crookes-Goodson W.J."/>
        </authorList>
    </citation>
    <scope>NUCLEOTIDE SEQUENCE</scope>
    <source>
        <strain evidence="2">5307AH</strain>
    </source>
</reference>
<evidence type="ECO:0000313" key="3">
    <source>
        <dbReference type="Proteomes" id="UP001182556"/>
    </source>
</evidence>
<sequence length="226" mass="24434">MSDDTFDPSAKPITPFGNDKRVDSGFDPTAGPSSGTSPGSQPKYITVWDNTKPGGYRAAPLSLADYLRWRAGEIAISNSRTGDYTLGSESGSGKPLCDCRKTKCRPALHPPYLPADLDIVSFIPNYHRSMVRDKFDLHTRMELPNPAEQYSAQCTEPRAGNTQFCISCAPFPQATSAHGSDPWTDGQRSFAGLVDKALTGEEGNKSGGSATSAPRSRSWNPQSRRS</sequence>
<feature type="region of interest" description="Disordered" evidence="1">
    <location>
        <begin position="1"/>
        <end position="44"/>
    </location>
</feature>
<dbReference type="Proteomes" id="UP001182556">
    <property type="component" value="Unassembled WGS sequence"/>
</dbReference>